<evidence type="ECO:0000259" key="7">
    <source>
        <dbReference type="Pfam" id="PF00892"/>
    </source>
</evidence>
<dbReference type="Pfam" id="PF00892">
    <property type="entry name" value="EamA"/>
    <property type="match status" value="2"/>
</dbReference>
<dbReference type="PANTHER" id="PTHR32322">
    <property type="entry name" value="INNER MEMBRANE TRANSPORTER"/>
    <property type="match status" value="1"/>
</dbReference>
<name>A0ABX0LT83_9BURK</name>
<proteinExistence type="inferred from homology"/>
<accession>A0ABX0LT83</accession>
<evidence type="ECO:0000313" key="8">
    <source>
        <dbReference type="EMBL" id="NHZ37662.1"/>
    </source>
</evidence>
<sequence length="322" mass="34361">MSSPLLFAIAALIWGSTFFAITLQLGEVAPAVSVVYRFGLASATLFAWCLVRGDKLRLPWRAQRWVMLQGFFTFALSYVCTYGSEQYLVSGLVAVLFALMVFWTPICSRIAFGTPISWRTWAAGLIAIVGVTMLFFNSIAGAWKEIAGGGSGHFLLGLVLALVATIASSAGTVVVAKVREQSSNLMLTMAWSMFWGTSMVAAWALASGQPFVLPAAPRYWMALLYLSLFGSVIAFNAYFTLINRIGSAKAVYIGVVTPVISVLLSIQLEHYRPGPVEWLGMAVCLASVAWALRAPAVSASAPSSASTQPAPAASLAAIPEVP</sequence>
<feature type="transmembrane region" description="Helical" evidence="6">
    <location>
        <begin position="90"/>
        <end position="112"/>
    </location>
</feature>
<feature type="transmembrane region" description="Helical" evidence="6">
    <location>
        <begin position="218"/>
        <end position="238"/>
    </location>
</feature>
<dbReference type="InterPro" id="IPR000620">
    <property type="entry name" value="EamA_dom"/>
</dbReference>
<keyword evidence="4 6" id="KW-1133">Transmembrane helix</keyword>
<evidence type="ECO:0000256" key="2">
    <source>
        <dbReference type="ARBA" id="ARBA00007362"/>
    </source>
</evidence>
<comment type="caution">
    <text evidence="8">The sequence shown here is derived from an EMBL/GenBank/DDBJ whole genome shotgun (WGS) entry which is preliminary data.</text>
</comment>
<evidence type="ECO:0000256" key="5">
    <source>
        <dbReference type="ARBA" id="ARBA00023136"/>
    </source>
</evidence>
<evidence type="ECO:0000256" key="6">
    <source>
        <dbReference type="SAM" id="Phobius"/>
    </source>
</evidence>
<evidence type="ECO:0000313" key="9">
    <source>
        <dbReference type="Proteomes" id="UP000785613"/>
    </source>
</evidence>
<protein>
    <submittedName>
        <fullName evidence="8">EamA family transporter</fullName>
    </submittedName>
</protein>
<gene>
    <name evidence="8" type="ORF">F0185_29285</name>
</gene>
<dbReference type="PANTHER" id="PTHR32322:SF2">
    <property type="entry name" value="EAMA DOMAIN-CONTAINING PROTEIN"/>
    <property type="match status" value="1"/>
</dbReference>
<feature type="transmembrane region" description="Helical" evidence="6">
    <location>
        <begin position="188"/>
        <end position="206"/>
    </location>
</feature>
<evidence type="ECO:0000256" key="4">
    <source>
        <dbReference type="ARBA" id="ARBA00022989"/>
    </source>
</evidence>
<dbReference type="EMBL" id="VUYU01000032">
    <property type="protein sequence ID" value="NHZ37662.1"/>
    <property type="molecule type" value="Genomic_DNA"/>
</dbReference>
<dbReference type="InterPro" id="IPR037185">
    <property type="entry name" value="EmrE-like"/>
</dbReference>
<dbReference type="SUPFAM" id="SSF103481">
    <property type="entry name" value="Multidrug resistance efflux transporter EmrE"/>
    <property type="match status" value="2"/>
</dbReference>
<feature type="transmembrane region" description="Helical" evidence="6">
    <location>
        <begin position="124"/>
        <end position="143"/>
    </location>
</feature>
<feature type="transmembrane region" description="Helical" evidence="6">
    <location>
        <begin position="65"/>
        <end position="84"/>
    </location>
</feature>
<keyword evidence="5 6" id="KW-0472">Membrane</keyword>
<comment type="similarity">
    <text evidence="2">Belongs to the EamA transporter family.</text>
</comment>
<comment type="subcellular location">
    <subcellularLocation>
        <location evidence="1">Membrane</location>
        <topology evidence="1">Multi-pass membrane protein</topology>
    </subcellularLocation>
</comment>
<organism evidence="8 9">
    <name type="scientific">Massilia rubra</name>
    <dbReference type="NCBI Taxonomy" id="2607910"/>
    <lineage>
        <taxon>Bacteria</taxon>
        <taxon>Pseudomonadati</taxon>
        <taxon>Pseudomonadota</taxon>
        <taxon>Betaproteobacteria</taxon>
        <taxon>Burkholderiales</taxon>
        <taxon>Oxalobacteraceae</taxon>
        <taxon>Telluria group</taxon>
        <taxon>Massilia</taxon>
    </lineage>
</organism>
<keyword evidence="3 6" id="KW-0812">Transmembrane</keyword>
<feature type="transmembrane region" description="Helical" evidence="6">
    <location>
        <begin position="155"/>
        <end position="176"/>
    </location>
</feature>
<keyword evidence="9" id="KW-1185">Reference proteome</keyword>
<evidence type="ECO:0000256" key="1">
    <source>
        <dbReference type="ARBA" id="ARBA00004141"/>
    </source>
</evidence>
<feature type="domain" description="EamA" evidence="7">
    <location>
        <begin position="5"/>
        <end position="135"/>
    </location>
</feature>
<evidence type="ECO:0000256" key="3">
    <source>
        <dbReference type="ARBA" id="ARBA00022692"/>
    </source>
</evidence>
<dbReference type="InterPro" id="IPR050638">
    <property type="entry name" value="AA-Vitamin_Transporters"/>
</dbReference>
<reference evidence="8 9" key="1">
    <citation type="submission" date="2019-09" db="EMBL/GenBank/DDBJ databases">
        <title>Taxonomy of Antarctic Massilia spp.: description of Massilia rubra sp. nov., Massilia aquatica sp. nov., Massilia mucilaginosa sp. nov., Massilia frigida sp. nov. isolated from streams, lakes and regoliths.</title>
        <authorList>
            <person name="Holochova P."/>
            <person name="Sedlacek I."/>
            <person name="Kralova S."/>
            <person name="Maslanova I."/>
            <person name="Busse H.-J."/>
            <person name="Stankova E."/>
            <person name="Vrbovska V."/>
            <person name="Kovarovic V."/>
            <person name="Bartak M."/>
            <person name="Svec P."/>
            <person name="Pantucek R."/>
        </authorList>
    </citation>
    <scope>NUCLEOTIDE SEQUENCE [LARGE SCALE GENOMIC DNA]</scope>
    <source>
        <strain evidence="8 9">CCM 8692</strain>
    </source>
</reference>
<feature type="domain" description="EamA" evidence="7">
    <location>
        <begin position="156"/>
        <end position="291"/>
    </location>
</feature>
<dbReference type="Proteomes" id="UP000785613">
    <property type="component" value="Unassembled WGS sequence"/>
</dbReference>
<dbReference type="RefSeq" id="WP_167231230.1">
    <property type="nucleotide sequence ID" value="NZ_VUYU01000032.1"/>
</dbReference>
<feature type="transmembrane region" description="Helical" evidence="6">
    <location>
        <begin position="36"/>
        <end position="53"/>
    </location>
</feature>